<dbReference type="Gene3D" id="1.10.357.10">
    <property type="entry name" value="Tetracycline Repressor, domain 2"/>
    <property type="match status" value="1"/>
</dbReference>
<keyword evidence="2 4" id="KW-0238">DNA-binding</keyword>
<dbReference type="Pfam" id="PF21597">
    <property type="entry name" value="TetR_C_43"/>
    <property type="match status" value="1"/>
</dbReference>
<keyword evidence="1" id="KW-0805">Transcription regulation</keyword>
<reference evidence="6 7" key="1">
    <citation type="submission" date="2018-01" db="EMBL/GenBank/DDBJ databases">
        <title>Draft genome sequence of Jiangella sp. GTF31.</title>
        <authorList>
            <person name="Sahin N."/>
            <person name="Ay H."/>
            <person name="Saygin H."/>
        </authorList>
    </citation>
    <scope>NUCLEOTIDE SEQUENCE [LARGE SCALE GENOMIC DNA]</scope>
    <source>
        <strain evidence="6 7">GTF31</strain>
    </source>
</reference>
<evidence type="ECO:0000259" key="5">
    <source>
        <dbReference type="PROSITE" id="PS50977"/>
    </source>
</evidence>
<dbReference type="InterPro" id="IPR023772">
    <property type="entry name" value="DNA-bd_HTH_TetR-type_CS"/>
</dbReference>
<dbReference type="PRINTS" id="PR00455">
    <property type="entry name" value="HTHTETR"/>
</dbReference>
<dbReference type="Proteomes" id="UP000248764">
    <property type="component" value="Unassembled WGS sequence"/>
</dbReference>
<dbReference type="GO" id="GO:0003700">
    <property type="term" value="F:DNA-binding transcription factor activity"/>
    <property type="evidence" value="ECO:0007669"/>
    <property type="project" value="TreeGrafter"/>
</dbReference>
<proteinExistence type="predicted"/>
<keyword evidence="7" id="KW-1185">Reference proteome</keyword>
<dbReference type="InterPro" id="IPR001647">
    <property type="entry name" value="HTH_TetR"/>
</dbReference>
<dbReference type="PROSITE" id="PS50977">
    <property type="entry name" value="HTH_TETR_2"/>
    <property type="match status" value="1"/>
</dbReference>
<dbReference type="PROSITE" id="PS01081">
    <property type="entry name" value="HTH_TETR_1"/>
    <property type="match status" value="1"/>
</dbReference>
<evidence type="ECO:0000256" key="4">
    <source>
        <dbReference type="PROSITE-ProRule" id="PRU00335"/>
    </source>
</evidence>
<sequence length="180" mass="19155">MRADARRNYARILEVAIEAFAAEGLSVSVHEIARRAGVGTGTVSRHFPTKEALYQAIVQARLEQLAQRARELAASAPPGEALFEFVRFMVTEGATNRGLAEALGGAGFDVETAAADTGLDFGAMLRGLLVPAQRAGEVRADLDQADVKALIEGCLARERGGIDPAARDRMLAVTIRGLRP</sequence>
<dbReference type="EMBL" id="POTW01000129">
    <property type="protein sequence ID" value="PZF79581.1"/>
    <property type="molecule type" value="Genomic_DNA"/>
</dbReference>
<dbReference type="SUPFAM" id="SSF46689">
    <property type="entry name" value="Homeodomain-like"/>
    <property type="match status" value="1"/>
</dbReference>
<dbReference type="Pfam" id="PF00440">
    <property type="entry name" value="TetR_N"/>
    <property type="match status" value="1"/>
</dbReference>
<evidence type="ECO:0000256" key="3">
    <source>
        <dbReference type="ARBA" id="ARBA00023163"/>
    </source>
</evidence>
<evidence type="ECO:0000256" key="1">
    <source>
        <dbReference type="ARBA" id="ARBA00023015"/>
    </source>
</evidence>
<dbReference type="PANTHER" id="PTHR30055:SF234">
    <property type="entry name" value="HTH-TYPE TRANSCRIPTIONAL REGULATOR BETI"/>
    <property type="match status" value="1"/>
</dbReference>
<dbReference type="SUPFAM" id="SSF48498">
    <property type="entry name" value="Tetracyclin repressor-like, C-terminal domain"/>
    <property type="match status" value="1"/>
</dbReference>
<keyword evidence="3" id="KW-0804">Transcription</keyword>
<evidence type="ECO:0000313" key="7">
    <source>
        <dbReference type="Proteomes" id="UP000248764"/>
    </source>
</evidence>
<feature type="domain" description="HTH tetR-type" evidence="5">
    <location>
        <begin position="6"/>
        <end position="65"/>
    </location>
</feature>
<evidence type="ECO:0000256" key="2">
    <source>
        <dbReference type="ARBA" id="ARBA00023125"/>
    </source>
</evidence>
<dbReference type="AlphaFoldDB" id="A0A2W2AWM2"/>
<dbReference type="PANTHER" id="PTHR30055">
    <property type="entry name" value="HTH-TYPE TRANSCRIPTIONAL REGULATOR RUTR"/>
    <property type="match status" value="1"/>
</dbReference>
<evidence type="ECO:0000313" key="6">
    <source>
        <dbReference type="EMBL" id="PZF79581.1"/>
    </source>
</evidence>
<dbReference type="InterPro" id="IPR050109">
    <property type="entry name" value="HTH-type_TetR-like_transc_reg"/>
</dbReference>
<feature type="DNA-binding region" description="H-T-H motif" evidence="4">
    <location>
        <begin position="28"/>
        <end position="47"/>
    </location>
</feature>
<name>A0A2W2AWM2_9ACTN</name>
<gene>
    <name evidence="6" type="ORF">C1I92_30480</name>
</gene>
<dbReference type="GO" id="GO:0000976">
    <property type="term" value="F:transcription cis-regulatory region binding"/>
    <property type="evidence" value="ECO:0007669"/>
    <property type="project" value="TreeGrafter"/>
</dbReference>
<organism evidence="6 7">
    <name type="scientific">Jiangella anatolica</name>
    <dbReference type="NCBI Taxonomy" id="2670374"/>
    <lineage>
        <taxon>Bacteria</taxon>
        <taxon>Bacillati</taxon>
        <taxon>Actinomycetota</taxon>
        <taxon>Actinomycetes</taxon>
        <taxon>Jiangellales</taxon>
        <taxon>Jiangellaceae</taxon>
        <taxon>Jiangella</taxon>
    </lineage>
</organism>
<protein>
    <submittedName>
        <fullName evidence="6">TetR family transcriptional regulator</fullName>
    </submittedName>
</protein>
<dbReference type="InterPro" id="IPR036271">
    <property type="entry name" value="Tet_transcr_reg_TetR-rel_C_sf"/>
</dbReference>
<comment type="caution">
    <text evidence="6">The sequence shown here is derived from an EMBL/GenBank/DDBJ whole genome shotgun (WGS) entry which is preliminary data.</text>
</comment>
<dbReference type="InterPro" id="IPR009057">
    <property type="entry name" value="Homeodomain-like_sf"/>
</dbReference>
<accession>A0A2W2AWM2</accession>
<dbReference type="RefSeq" id="WP_111258396.1">
    <property type="nucleotide sequence ID" value="NZ_POTW01000129.1"/>
</dbReference>
<dbReference type="InterPro" id="IPR049445">
    <property type="entry name" value="TetR_SbtR-like_C"/>
</dbReference>